<keyword evidence="4" id="KW-0131">Cell cycle</keyword>
<comment type="caution">
    <text evidence="6">The sequence shown here is derived from an EMBL/GenBank/DDBJ whole genome shotgun (WGS) entry which is preliminary data.</text>
</comment>
<dbReference type="InterPro" id="IPR020823">
    <property type="entry name" value="Cell_div_FtsA"/>
</dbReference>
<dbReference type="GO" id="GO:0051301">
    <property type="term" value="P:cell division"/>
    <property type="evidence" value="ECO:0007669"/>
    <property type="project" value="UniProtKB-KW"/>
</dbReference>
<proteinExistence type="inferred from homology"/>
<evidence type="ECO:0000256" key="3">
    <source>
        <dbReference type="ARBA" id="ARBA00023136"/>
    </source>
</evidence>
<protein>
    <submittedName>
        <fullName evidence="6">Cell division protein FtsA</fullName>
    </submittedName>
</protein>
<dbReference type="Pfam" id="PF02491">
    <property type="entry name" value="SHS2_FTSA"/>
    <property type="match status" value="1"/>
</dbReference>
<dbReference type="PANTHER" id="PTHR32432:SF4">
    <property type="entry name" value="CELL DIVISION PROTEIN FTSA"/>
    <property type="match status" value="1"/>
</dbReference>
<dbReference type="PANTHER" id="PTHR32432">
    <property type="entry name" value="CELL DIVISION PROTEIN FTSA-RELATED"/>
    <property type="match status" value="1"/>
</dbReference>
<reference evidence="7" key="1">
    <citation type="submission" date="2017-09" db="EMBL/GenBank/DDBJ databases">
        <title>Depth-based differentiation of microbial function through sediment-hosted aquifers and enrichment of novel symbionts in the deep terrestrial subsurface.</title>
        <authorList>
            <person name="Probst A.J."/>
            <person name="Ladd B."/>
            <person name="Jarett J.K."/>
            <person name="Geller-Mcgrath D.E."/>
            <person name="Sieber C.M.K."/>
            <person name="Emerson J.B."/>
            <person name="Anantharaman K."/>
            <person name="Thomas B.C."/>
            <person name="Malmstrom R."/>
            <person name="Stieglmeier M."/>
            <person name="Klingl A."/>
            <person name="Woyke T."/>
            <person name="Ryan C.M."/>
            <person name="Banfield J.F."/>
        </authorList>
    </citation>
    <scope>NUCLEOTIDE SEQUENCE [LARGE SCALE GENOMIC DNA]</scope>
</reference>
<name>A0A2H0VA80_9BACT</name>
<feature type="non-terminal residue" evidence="6">
    <location>
        <position position="367"/>
    </location>
</feature>
<keyword evidence="1" id="KW-1003">Cell membrane</keyword>
<dbReference type="HAMAP" id="MF_02033">
    <property type="entry name" value="FtsA"/>
    <property type="match status" value="1"/>
</dbReference>
<gene>
    <name evidence="6" type="primary">ftsA</name>
    <name evidence="6" type="ORF">COT92_03630</name>
</gene>
<dbReference type="CDD" id="cd24048">
    <property type="entry name" value="ASKHA_NBD_FtsA"/>
    <property type="match status" value="1"/>
</dbReference>
<evidence type="ECO:0000313" key="7">
    <source>
        <dbReference type="Proteomes" id="UP000230922"/>
    </source>
</evidence>
<dbReference type="PIRSF" id="PIRSF003101">
    <property type="entry name" value="FtsA"/>
    <property type="match status" value="1"/>
</dbReference>
<accession>A0A2H0VA80</accession>
<feature type="domain" description="SHS2" evidence="5">
    <location>
        <begin position="7"/>
        <end position="196"/>
    </location>
</feature>
<sequence>MPKEIYLAGLDIGTANIRVVQAKLLQETGELSVIGISEVPAAGIRRGVIVDIEEAVSSISTALERCERMTGVPIISANVAISGNHISSIASHGVIAVSRADGEISEADVVRAVDASQAISIPPNKEVLHVFPKTFTLDGQTGIKDPLGMTGIRLEVDSLIVQAGLPFVRNLSRAVMQGGIELEDLVLSTCAASESVLSKRQKDLGAVLLDLGAGTTGLAVYEEGDLLHTAVLPVGSIHITNDIAIGLRISIETAEKVKVSFGHASPKEVGKNEEIDLSKLDSEETQNTSRQYVAEIIEARLEEIFKMVNDELKSIDRAGKLPSGAVLTGGGSKLPGILEFAKKELKLPVSLGRPQNVSTVIDRVDDP</sequence>
<evidence type="ECO:0000259" key="5">
    <source>
        <dbReference type="SMART" id="SM00842"/>
    </source>
</evidence>
<dbReference type="InterPro" id="IPR003494">
    <property type="entry name" value="SHS2_FtsA"/>
</dbReference>
<evidence type="ECO:0000256" key="2">
    <source>
        <dbReference type="ARBA" id="ARBA00022618"/>
    </source>
</evidence>
<evidence type="ECO:0000256" key="1">
    <source>
        <dbReference type="ARBA" id="ARBA00022475"/>
    </source>
</evidence>
<dbReference type="InterPro" id="IPR050696">
    <property type="entry name" value="FtsA/MreB"/>
</dbReference>
<dbReference type="AlphaFoldDB" id="A0A2H0VA80"/>
<dbReference type="EMBL" id="PFAK01000060">
    <property type="protein sequence ID" value="PIR95971.1"/>
    <property type="molecule type" value="Genomic_DNA"/>
</dbReference>
<dbReference type="NCBIfam" id="TIGR01174">
    <property type="entry name" value="ftsA"/>
    <property type="match status" value="1"/>
</dbReference>
<dbReference type="GO" id="GO:0009898">
    <property type="term" value="C:cytoplasmic side of plasma membrane"/>
    <property type="evidence" value="ECO:0007669"/>
    <property type="project" value="TreeGrafter"/>
</dbReference>
<dbReference type="InterPro" id="IPR043129">
    <property type="entry name" value="ATPase_NBD"/>
</dbReference>
<dbReference type="GO" id="GO:0032153">
    <property type="term" value="C:cell division site"/>
    <property type="evidence" value="ECO:0007669"/>
    <property type="project" value="TreeGrafter"/>
</dbReference>
<dbReference type="SUPFAM" id="SSF53067">
    <property type="entry name" value="Actin-like ATPase domain"/>
    <property type="match status" value="2"/>
</dbReference>
<dbReference type="Pfam" id="PF14450">
    <property type="entry name" value="FtsA"/>
    <property type="match status" value="1"/>
</dbReference>
<keyword evidence="2 6" id="KW-0132">Cell division</keyword>
<evidence type="ECO:0000313" key="6">
    <source>
        <dbReference type="EMBL" id="PIR95971.1"/>
    </source>
</evidence>
<dbReference type="Proteomes" id="UP000230922">
    <property type="component" value="Unassembled WGS sequence"/>
</dbReference>
<dbReference type="SMART" id="SM00842">
    <property type="entry name" value="FtsA"/>
    <property type="match status" value="1"/>
</dbReference>
<organism evidence="6 7">
    <name type="scientific">Candidatus Doudnabacteria bacterium CG10_big_fil_rev_8_21_14_0_10_42_18</name>
    <dbReference type="NCBI Taxonomy" id="1974552"/>
    <lineage>
        <taxon>Bacteria</taxon>
        <taxon>Candidatus Doudnaibacteriota</taxon>
    </lineage>
</organism>
<dbReference type="Gene3D" id="3.30.420.40">
    <property type="match status" value="2"/>
</dbReference>
<dbReference type="Gene3D" id="3.30.1490.110">
    <property type="match status" value="1"/>
</dbReference>
<evidence type="ECO:0000256" key="4">
    <source>
        <dbReference type="ARBA" id="ARBA00023306"/>
    </source>
</evidence>
<keyword evidence="3" id="KW-0472">Membrane</keyword>